<gene>
    <name evidence="3" type="ORF">CUN48_01340</name>
</gene>
<name>A0A2M8QG94_9CHLR</name>
<dbReference type="AlphaFoldDB" id="A0A2M8QG94"/>
<organism evidence="3 4">
    <name type="scientific">Candidatus Thermofonsia Clade 3 bacterium</name>
    <dbReference type="NCBI Taxonomy" id="2364212"/>
    <lineage>
        <taxon>Bacteria</taxon>
        <taxon>Bacillati</taxon>
        <taxon>Chloroflexota</taxon>
        <taxon>Candidatus Thermofontia</taxon>
        <taxon>Candidatus Thermofonsia Clade 3</taxon>
    </lineage>
</organism>
<feature type="transmembrane region" description="Helical" evidence="2">
    <location>
        <begin position="103"/>
        <end position="122"/>
    </location>
</feature>
<keyword evidence="2" id="KW-0812">Transmembrane</keyword>
<feature type="transmembrane region" description="Helical" evidence="2">
    <location>
        <begin position="70"/>
        <end position="91"/>
    </location>
</feature>
<evidence type="ECO:0000313" key="4">
    <source>
        <dbReference type="Proteomes" id="UP000230790"/>
    </source>
</evidence>
<evidence type="ECO:0000313" key="3">
    <source>
        <dbReference type="EMBL" id="PJF48826.1"/>
    </source>
</evidence>
<proteinExistence type="predicted"/>
<dbReference type="EMBL" id="PGTN01000005">
    <property type="protein sequence ID" value="PJF48826.1"/>
    <property type="molecule type" value="Genomic_DNA"/>
</dbReference>
<dbReference type="Proteomes" id="UP000230790">
    <property type="component" value="Unassembled WGS sequence"/>
</dbReference>
<feature type="region of interest" description="Disordered" evidence="1">
    <location>
        <begin position="167"/>
        <end position="187"/>
    </location>
</feature>
<accession>A0A2M8QG94</accession>
<feature type="transmembrane region" description="Helical" evidence="2">
    <location>
        <begin position="14"/>
        <end position="32"/>
    </location>
</feature>
<sequence length="187" mass="20333">MSISRVDVPLLSQLLFPLITPGFTFVAWTLLVRKRMRAQDDHGTLAWLPPALGGIAAFALALALPRPDRTWVFVPIGISTMANVAPAALLIHSALERRNRLAAGLFALNLIITFALSGIAGMPNKPLEAHWGEQIISTISNLQRRLCLGGLDARAFPNCRASTPPDLITDARYPSDRSTRGDTSWQA</sequence>
<protein>
    <submittedName>
        <fullName evidence="3">Uncharacterized protein</fullName>
    </submittedName>
</protein>
<comment type="caution">
    <text evidence="3">The sequence shown here is derived from an EMBL/GenBank/DDBJ whole genome shotgun (WGS) entry which is preliminary data.</text>
</comment>
<evidence type="ECO:0000256" key="2">
    <source>
        <dbReference type="SAM" id="Phobius"/>
    </source>
</evidence>
<reference evidence="3 4" key="1">
    <citation type="submission" date="2017-11" db="EMBL/GenBank/DDBJ databases">
        <title>Evolution of Phototrophy in the Chloroflexi Phylum Driven by Horizontal Gene Transfer.</title>
        <authorList>
            <person name="Ward L.M."/>
            <person name="Hemp J."/>
            <person name="Shih P.M."/>
            <person name="Mcglynn S.E."/>
            <person name="Fischer W."/>
        </authorList>
    </citation>
    <scope>NUCLEOTIDE SEQUENCE [LARGE SCALE GENOMIC DNA]</scope>
    <source>
        <strain evidence="3">JP3_7</strain>
    </source>
</reference>
<feature type="transmembrane region" description="Helical" evidence="2">
    <location>
        <begin position="44"/>
        <end position="64"/>
    </location>
</feature>
<keyword evidence="2" id="KW-1133">Transmembrane helix</keyword>
<evidence type="ECO:0000256" key="1">
    <source>
        <dbReference type="SAM" id="MobiDB-lite"/>
    </source>
</evidence>
<keyword evidence="2" id="KW-0472">Membrane</keyword>